<dbReference type="GO" id="GO:0016810">
    <property type="term" value="F:hydrolase activity, acting on carbon-nitrogen (but not peptide) bonds"/>
    <property type="evidence" value="ECO:0007669"/>
    <property type="project" value="InterPro"/>
</dbReference>
<dbReference type="GO" id="GO:0019213">
    <property type="term" value="F:deacetylase activity"/>
    <property type="evidence" value="ECO:0007669"/>
    <property type="project" value="InterPro"/>
</dbReference>
<dbReference type="PANTHER" id="PTHR42717:SF1">
    <property type="entry name" value="IMIDAZOLONEPROPIONASE AND RELATED AMIDOHYDROLASES"/>
    <property type="match status" value="1"/>
</dbReference>
<name>A0A6I3SAD4_9BURK</name>
<evidence type="ECO:0000313" key="3">
    <source>
        <dbReference type="Proteomes" id="UP000462362"/>
    </source>
</evidence>
<dbReference type="Pfam" id="PF01979">
    <property type="entry name" value="Amidohydro_1"/>
    <property type="match status" value="1"/>
</dbReference>
<organism evidence="2 3">
    <name type="scientific">Parasutterella excrementihominis</name>
    <dbReference type="NCBI Taxonomy" id="487175"/>
    <lineage>
        <taxon>Bacteria</taxon>
        <taxon>Pseudomonadati</taxon>
        <taxon>Pseudomonadota</taxon>
        <taxon>Betaproteobacteria</taxon>
        <taxon>Burkholderiales</taxon>
        <taxon>Sutterellaceae</taxon>
        <taxon>Parasutterella</taxon>
    </lineage>
</organism>
<evidence type="ECO:0000259" key="1">
    <source>
        <dbReference type="Pfam" id="PF01979"/>
    </source>
</evidence>
<reference evidence="2 3" key="1">
    <citation type="journal article" date="2019" name="Nat. Med.">
        <title>A library of human gut bacterial isolates paired with longitudinal multiomics data enables mechanistic microbiome research.</title>
        <authorList>
            <person name="Poyet M."/>
            <person name="Groussin M."/>
            <person name="Gibbons S.M."/>
            <person name="Avila-Pacheco J."/>
            <person name="Jiang X."/>
            <person name="Kearney S.M."/>
            <person name="Perrotta A.R."/>
            <person name="Berdy B."/>
            <person name="Zhao S."/>
            <person name="Lieberman T.D."/>
            <person name="Swanson P.K."/>
            <person name="Smith M."/>
            <person name="Roesemann S."/>
            <person name="Alexander J.E."/>
            <person name="Rich S.A."/>
            <person name="Livny J."/>
            <person name="Vlamakis H."/>
            <person name="Clish C."/>
            <person name="Bullock K."/>
            <person name="Deik A."/>
            <person name="Scott J."/>
            <person name="Pierce K.A."/>
            <person name="Xavier R.J."/>
            <person name="Alm E.J."/>
        </authorList>
    </citation>
    <scope>NUCLEOTIDE SEQUENCE [LARGE SCALE GENOMIC DNA]</scope>
    <source>
        <strain evidence="2 3">BIOML-A2</strain>
    </source>
</reference>
<proteinExistence type="predicted"/>
<dbReference type="Proteomes" id="UP000462362">
    <property type="component" value="Unassembled WGS sequence"/>
</dbReference>
<dbReference type="InterPro" id="IPR020043">
    <property type="entry name" value="Deacetylase_Atu3266-like"/>
</dbReference>
<dbReference type="EMBL" id="WNCL01000030">
    <property type="protein sequence ID" value="MTU43799.1"/>
    <property type="molecule type" value="Genomic_DNA"/>
</dbReference>
<feature type="domain" description="Amidohydrolase-related" evidence="1">
    <location>
        <begin position="52"/>
        <end position="421"/>
    </location>
</feature>
<accession>A0A6I3SAD4</accession>
<dbReference type="PANTHER" id="PTHR42717">
    <property type="entry name" value="DIHYDROOROTASE-RELATED"/>
    <property type="match status" value="1"/>
</dbReference>
<keyword evidence="2" id="KW-0378">Hydrolase</keyword>
<dbReference type="InterPro" id="IPR006680">
    <property type="entry name" value="Amidohydro-rel"/>
</dbReference>
<gene>
    <name evidence="2" type="ORF">GMD42_09245</name>
</gene>
<dbReference type="InterPro" id="IPR011059">
    <property type="entry name" value="Metal-dep_hydrolase_composite"/>
</dbReference>
<sequence length="469" mass="50212">MFDLIIRGALVVDPLNKINAIKDVAVAEGKITAIEDEISLPAKKLIEASGKVLIPGIIDMHTHMRTVLGHKHAQRMIALAGVCTTLDMAGPLEDILTSIPGSGAGVNIAILDAARAGQTLTSSRPSQQEQSDFLDRTLENGGIGIKLLGGHFPMDVDISENFIELANQKKSWIAWHVGSTAHGSNIEGFREAVAAAKDNFLHIAHINSYCRGQISNETDEALEAISLLKTHPNIFSESYLSPLNGTRLVVQNDVPISKVTVTCLKKLGYEPTYDGMKKAIFDGAAGVLVDDGVIGKLLSGKGGVEYWESKETKTTGSFKVNPAVSRFLIATAKRSDGSFVVDSFSTDGGCYPRNVIVENGLLLVKFGALNLNEYAVKASLNGARALGLKNKGHLSVGADADISILDIQNEKAFATIVEGNVIMLDGQLLGKGTTIICDERGASTLAKRGIKHIVKEEFSLKQITDRFIP</sequence>
<evidence type="ECO:0000313" key="2">
    <source>
        <dbReference type="EMBL" id="MTU43799.1"/>
    </source>
</evidence>
<protein>
    <submittedName>
        <fullName evidence="2">Amidohydrolase family protein</fullName>
    </submittedName>
</protein>
<comment type="caution">
    <text evidence="2">The sequence shown here is derived from an EMBL/GenBank/DDBJ whole genome shotgun (WGS) entry which is preliminary data.</text>
</comment>
<dbReference type="InterPro" id="IPR032466">
    <property type="entry name" value="Metal_Hydrolase"/>
</dbReference>
<dbReference type="RefSeq" id="WP_021867336.1">
    <property type="nucleotide sequence ID" value="NZ_CATZBL010000022.1"/>
</dbReference>
<dbReference type="SUPFAM" id="SSF51338">
    <property type="entry name" value="Composite domain of metallo-dependent hydrolases"/>
    <property type="match status" value="1"/>
</dbReference>
<dbReference type="AlphaFoldDB" id="A0A6I3SAD4"/>
<dbReference type="Gene3D" id="2.30.40.10">
    <property type="entry name" value="Urease, subunit C, domain 1"/>
    <property type="match status" value="1"/>
</dbReference>
<dbReference type="Gene3D" id="3.20.20.140">
    <property type="entry name" value="Metal-dependent hydrolases"/>
    <property type="match status" value="2"/>
</dbReference>
<dbReference type="SUPFAM" id="SSF51556">
    <property type="entry name" value="Metallo-dependent hydrolases"/>
    <property type="match status" value="1"/>
</dbReference>